<evidence type="ECO:0000313" key="2">
    <source>
        <dbReference type="EMBL" id="GEU60015.1"/>
    </source>
</evidence>
<feature type="region of interest" description="Disordered" evidence="1">
    <location>
        <begin position="101"/>
        <end position="125"/>
    </location>
</feature>
<dbReference type="Pfam" id="PF02992">
    <property type="entry name" value="Transposase_21"/>
    <property type="match status" value="1"/>
</dbReference>
<dbReference type="InterPro" id="IPR004242">
    <property type="entry name" value="Transposase_21"/>
</dbReference>
<dbReference type="EMBL" id="BKCJ010004268">
    <property type="protein sequence ID" value="GEU60015.1"/>
    <property type="molecule type" value="Genomic_DNA"/>
</dbReference>
<accession>A0A6L2LIK9</accession>
<evidence type="ECO:0000256" key="1">
    <source>
        <dbReference type="SAM" id="MobiDB-lite"/>
    </source>
</evidence>
<dbReference type="PANTHER" id="PTHR10775">
    <property type="entry name" value="OS08G0208400 PROTEIN"/>
    <property type="match status" value="1"/>
</dbReference>
<reference evidence="2" key="1">
    <citation type="journal article" date="2019" name="Sci. Rep.">
        <title>Draft genome of Tanacetum cinerariifolium, the natural source of mosquito coil.</title>
        <authorList>
            <person name="Yamashiro T."/>
            <person name="Shiraishi A."/>
            <person name="Satake H."/>
            <person name="Nakayama K."/>
        </authorList>
    </citation>
    <scope>NUCLEOTIDE SEQUENCE</scope>
</reference>
<gene>
    <name evidence="2" type="ORF">Tci_031993</name>
</gene>
<dbReference type="PANTHER" id="PTHR10775:SF182">
    <property type="entry name" value="TRANSPOSON, EN_SPM-LIKE, TRANSPOSASE-ASSOCIATED DOMAIN PROTEIN-RELATED"/>
    <property type="match status" value="1"/>
</dbReference>
<dbReference type="AlphaFoldDB" id="A0A6L2LIK9"/>
<feature type="compositionally biased region" description="Polar residues" evidence="1">
    <location>
        <begin position="105"/>
        <end position="120"/>
    </location>
</feature>
<feature type="region of interest" description="Disordered" evidence="1">
    <location>
        <begin position="812"/>
        <end position="836"/>
    </location>
</feature>
<protein>
    <submittedName>
        <fullName evidence="2">Uncharacterized protein</fullName>
    </submittedName>
</protein>
<comment type="caution">
    <text evidence="2">The sequence shown here is derived from an EMBL/GenBank/DDBJ whole genome shotgun (WGS) entry which is preliminary data.</text>
</comment>
<name>A0A6L2LIK9_TANCI</name>
<sequence>MLLVFNTVAVWSLDNYLGLTTTTDRVKMRTDRERMYNSRFVIVEGRKVYNPAFIDRVVSFVEFACQQPTTDRDNDLLRNGSVHVVTKGFVKNYYQWTSHGEPEVGSSSVQPNCNTSSNGDNEGPNPYRNMILEAAGHDFNPNSHENVSEPQPLDLKAKRLYELLHQANEPLWPGCTKVLQFSLVSRMLNTKSESRMTEKIYDDVMQVLEDALPPDSKLVGSFYETKNFASDLGLPCEKNNCCINGCMLYWGEEDKDMLICKFCEHPRYKQSKTGSKKRKTETPHQFMHYFPLILRLQRLYASKVTATHMRWHDEHVQEDDVMSHPSDDEAWKHFDQTYPPFAEETRNVRLGLCTDGFQPFRQSGKQYSCWPVIVTPYNLPPWMCMKDLYMFLTIIVPGPKNPKQRIDIFLQPLIKELTTLWKGVPTYDISKESNFTMRAALLLTINDFLAYGMLSGWGTVGKKACPYCMRNKNDFIKNRVKLSQAPLTLTREQVIEQIDDFELKEATEIGGAEFNASISRSCGWRKRKTKDNAKERDDVKIYCKRKELEKNESTRKYPKACYSLGKEEKKAACDWVVKLKFPDGYVSNMARCVDMKKYKMFGMKSHDCHVFMQRLIPIAFRELLPMKVWKALIELSLFFKDLTCTTIEMDDMIRLQKEILVMLYKLERYFLLASLTQWNTCQFICRTKQELEGLFNIDGCTLRKASKKRRLGDQEYDAARTYVLLNCAEIEQYVKIFVEEIKTIEPNLTDAQVDTRYKFHTSEHGSGRSTYNSGVFLKGSNIDKVDWWAVSKAKPRSFIDLPGDNMAFQDDEVNTHSLDDVESDDSDDASLGKDTN</sequence>
<proteinExistence type="predicted"/>
<organism evidence="2">
    <name type="scientific">Tanacetum cinerariifolium</name>
    <name type="common">Dalmatian daisy</name>
    <name type="synonym">Chrysanthemum cinerariifolium</name>
    <dbReference type="NCBI Taxonomy" id="118510"/>
    <lineage>
        <taxon>Eukaryota</taxon>
        <taxon>Viridiplantae</taxon>
        <taxon>Streptophyta</taxon>
        <taxon>Embryophyta</taxon>
        <taxon>Tracheophyta</taxon>
        <taxon>Spermatophyta</taxon>
        <taxon>Magnoliopsida</taxon>
        <taxon>eudicotyledons</taxon>
        <taxon>Gunneridae</taxon>
        <taxon>Pentapetalae</taxon>
        <taxon>asterids</taxon>
        <taxon>campanulids</taxon>
        <taxon>Asterales</taxon>
        <taxon>Asteraceae</taxon>
        <taxon>Asteroideae</taxon>
        <taxon>Anthemideae</taxon>
        <taxon>Anthemidinae</taxon>
        <taxon>Tanacetum</taxon>
    </lineage>
</organism>